<proteinExistence type="predicted"/>
<dbReference type="STRING" id="1499967.U27_05610"/>
<name>A0A081C231_VECG1</name>
<accession>A0A081C231</accession>
<sequence length="113" mass="12731">MIFAQQIAQHPATHNLIAEEHLGEAEAIIIALRAEHRRDLLLIDEFAARVVARQAGVNLSGFPGVLLSAVQSNLISAEELKVRLEKCREQGTHYGIAFIENMYDMAKQRRRKL</sequence>
<dbReference type="AlphaFoldDB" id="A0A081C231"/>
<gene>
    <name evidence="1" type="ORF">U27_05610</name>
</gene>
<evidence type="ECO:0000313" key="2">
    <source>
        <dbReference type="Proteomes" id="UP000030661"/>
    </source>
</evidence>
<organism evidence="1">
    <name type="scientific">Vecturithrix granuli</name>
    <dbReference type="NCBI Taxonomy" id="1499967"/>
    <lineage>
        <taxon>Bacteria</taxon>
        <taxon>Candidatus Moduliflexota</taxon>
        <taxon>Candidatus Vecturitrichia</taxon>
        <taxon>Candidatus Vecturitrichales</taxon>
        <taxon>Candidatus Vecturitrichaceae</taxon>
        <taxon>Candidatus Vecturithrix</taxon>
    </lineage>
</organism>
<protein>
    <recommendedName>
        <fullName evidence="3">DUF3368 domain-containing protein</fullName>
    </recommendedName>
</protein>
<dbReference type="EMBL" id="DF820468">
    <property type="protein sequence ID" value="GAK58636.1"/>
    <property type="molecule type" value="Genomic_DNA"/>
</dbReference>
<dbReference type="HOGENOM" id="CLU_2128552_0_0_0"/>
<keyword evidence="2" id="KW-1185">Reference proteome</keyword>
<dbReference type="Pfam" id="PF11848">
    <property type="entry name" value="DUF3368"/>
    <property type="match status" value="1"/>
</dbReference>
<evidence type="ECO:0000313" key="1">
    <source>
        <dbReference type="EMBL" id="GAK58636.1"/>
    </source>
</evidence>
<dbReference type="PANTHER" id="PTHR39550:SF1">
    <property type="entry name" value="SLL0658 PROTEIN"/>
    <property type="match status" value="1"/>
</dbReference>
<dbReference type="InterPro" id="IPR021799">
    <property type="entry name" value="PIN-like_prokaryotic"/>
</dbReference>
<reference evidence="1" key="1">
    <citation type="journal article" date="2015" name="PeerJ">
        <title>First genomic representation of candidate bacterial phylum KSB3 points to enhanced environmental sensing as a trigger of wastewater bulking.</title>
        <authorList>
            <person name="Sekiguchi Y."/>
            <person name="Ohashi A."/>
            <person name="Parks D.H."/>
            <person name="Yamauchi T."/>
            <person name="Tyson G.W."/>
            <person name="Hugenholtz P."/>
        </authorList>
    </citation>
    <scope>NUCLEOTIDE SEQUENCE [LARGE SCALE GENOMIC DNA]</scope>
</reference>
<evidence type="ECO:0008006" key="3">
    <source>
        <dbReference type="Google" id="ProtNLM"/>
    </source>
</evidence>
<dbReference type="PANTHER" id="PTHR39550">
    <property type="entry name" value="SLL0658 PROTEIN"/>
    <property type="match status" value="1"/>
</dbReference>
<dbReference type="Proteomes" id="UP000030661">
    <property type="component" value="Unassembled WGS sequence"/>
</dbReference>
<dbReference type="eggNOG" id="COG2405">
    <property type="taxonomic scope" value="Bacteria"/>
</dbReference>